<reference evidence="3" key="1">
    <citation type="journal article" date="2009" name="Environ. Microbiol. Rep.">
        <title>Isolation and genomic characterization of the first phage infecting Iodobacteria: ?PLPE, a myovirus having a novel set of features.</title>
        <authorList>
            <person name="Leblanc C."/>
            <person name="Caumont-Sarcos A."/>
            <person name="Comeau A.M."/>
            <person name="Krisch H.M."/>
        </authorList>
    </citation>
    <scope>NUCLEOTIDE SEQUENCE [LARGE SCALE GENOMIC DNA]</scope>
</reference>
<dbReference type="OrthoDB" id="9896at10239"/>
<accession>B5AX63</accession>
<evidence type="ECO:0000259" key="1">
    <source>
        <dbReference type="Pfam" id="PF23961"/>
    </source>
</evidence>
<feature type="domain" description="Phage neck terminator protein gp12-like" evidence="1">
    <location>
        <begin position="4"/>
        <end position="167"/>
    </location>
</feature>
<evidence type="ECO:0000313" key="2">
    <source>
        <dbReference type="EMBL" id="ACG60366.1"/>
    </source>
</evidence>
<dbReference type="RefSeq" id="YP_002128478.1">
    <property type="nucleotide sequence ID" value="NC_011142.1"/>
</dbReference>
<dbReference type="Proteomes" id="UP000001862">
    <property type="component" value="Segment"/>
</dbReference>
<proteinExistence type="predicted"/>
<dbReference type="EMBL" id="EU876853">
    <property type="protein sequence ID" value="ACG60366.1"/>
    <property type="molecule type" value="Genomic_DNA"/>
</dbReference>
<dbReference type="NCBIfam" id="NF047498">
    <property type="entry name" value="LIC_12616_fam"/>
    <property type="match status" value="1"/>
</dbReference>
<keyword evidence="3" id="KW-1185">Reference proteome</keyword>
<dbReference type="Pfam" id="PF23961">
    <property type="entry name" value="Phage_tail_terminator_9"/>
    <property type="match status" value="1"/>
</dbReference>
<dbReference type="InterPro" id="IPR057087">
    <property type="entry name" value="Gp12-like"/>
</dbReference>
<sequence length="184" mass="20235">MTDQELFAVLRPIIMSVSGVPECILADPNKPAPPGVYASIRPRQSVRERGQANIYRANTALVPSPIGPVNDLQTDVRAQIMCDVSVQFYRGAAMQMAESLKQCNKRPSVSAALFKNKIGWNGTGPVNNLTSLQSNNWEQRSEITITLMYETSSKETMNAIYSAQVIVQNEKADTIEEFTVGVTP</sequence>
<gene>
    <name evidence="2" type="ORF">phiPLPE_44</name>
</gene>
<evidence type="ECO:0000313" key="3">
    <source>
        <dbReference type="Proteomes" id="UP000001862"/>
    </source>
</evidence>
<name>B5AX63_9CAUD</name>
<organism evidence="2 3">
    <name type="scientific">Iodobacter phage PhiPLPE</name>
    <dbReference type="NCBI Taxonomy" id="551895"/>
    <lineage>
        <taxon>Viruses</taxon>
        <taxon>Duplodnaviria</taxon>
        <taxon>Heunggongvirae</taxon>
        <taxon>Uroviricota</taxon>
        <taxon>Caudoviricetes</taxon>
        <taxon>Iodovirus</taxon>
        <taxon>Iodovirus PLPE</taxon>
    </lineage>
</organism>
<protein>
    <recommendedName>
        <fullName evidence="1">Phage neck terminator protein gp12-like domain-containing protein</fullName>
    </recommendedName>
</protein>
<dbReference type="GeneID" id="6779485"/>
<dbReference type="KEGG" id="vg:6779485"/>